<dbReference type="InterPro" id="IPR010730">
    <property type="entry name" value="HET"/>
</dbReference>
<name>A0A366R8I8_9HYPO</name>
<evidence type="ECO:0000313" key="2">
    <source>
        <dbReference type="EMBL" id="RBR13469.1"/>
    </source>
</evidence>
<dbReference type="RefSeq" id="XP_031013627.1">
    <property type="nucleotide sequence ID" value="XM_031162308.1"/>
</dbReference>
<dbReference type="PANTHER" id="PTHR33112">
    <property type="entry name" value="DOMAIN PROTEIN, PUTATIVE-RELATED"/>
    <property type="match status" value="1"/>
</dbReference>
<proteinExistence type="predicted"/>
<feature type="domain" description="Heterokaryon incompatibility" evidence="1">
    <location>
        <begin position="45"/>
        <end position="205"/>
    </location>
</feature>
<organism evidence="2 3">
    <name type="scientific">Fusarium coffeatum</name>
    <dbReference type="NCBI Taxonomy" id="231269"/>
    <lineage>
        <taxon>Eukaryota</taxon>
        <taxon>Fungi</taxon>
        <taxon>Dikarya</taxon>
        <taxon>Ascomycota</taxon>
        <taxon>Pezizomycotina</taxon>
        <taxon>Sordariomycetes</taxon>
        <taxon>Hypocreomycetidae</taxon>
        <taxon>Hypocreales</taxon>
        <taxon>Nectriaceae</taxon>
        <taxon>Fusarium</taxon>
        <taxon>Fusarium incarnatum-equiseti species complex</taxon>
    </lineage>
</organism>
<dbReference type="Pfam" id="PF06985">
    <property type="entry name" value="HET"/>
    <property type="match status" value="1"/>
</dbReference>
<gene>
    <name evidence="2" type="ORF">FIESC28_08169</name>
</gene>
<evidence type="ECO:0000313" key="3">
    <source>
        <dbReference type="Proteomes" id="UP000253153"/>
    </source>
</evidence>
<evidence type="ECO:0000259" key="1">
    <source>
        <dbReference type="Pfam" id="PF06985"/>
    </source>
</evidence>
<dbReference type="AlphaFoldDB" id="A0A366R8I8"/>
<accession>A0A366R8I8</accession>
<dbReference type="Proteomes" id="UP000253153">
    <property type="component" value="Unassembled WGS sequence"/>
</dbReference>
<reference evidence="2 3" key="1">
    <citation type="submission" date="2018-06" db="EMBL/GenBank/DDBJ databases">
        <title>Fusarium incarnatum-equiseti species complex species 28.</title>
        <authorList>
            <person name="Gardiner D.M."/>
        </authorList>
    </citation>
    <scope>NUCLEOTIDE SEQUENCE [LARGE SCALE GENOMIC DNA]</scope>
    <source>
        <strain evidence="2 3">FIESC_28</strain>
    </source>
</reference>
<dbReference type="PANTHER" id="PTHR33112:SF16">
    <property type="entry name" value="HETEROKARYON INCOMPATIBILITY DOMAIN-CONTAINING PROTEIN"/>
    <property type="match status" value="1"/>
</dbReference>
<comment type="caution">
    <text evidence="2">The sequence shown here is derived from an EMBL/GenBank/DDBJ whole genome shotgun (WGS) entry which is preliminary data.</text>
</comment>
<keyword evidence="3" id="KW-1185">Reference proteome</keyword>
<dbReference type="OrthoDB" id="5362512at2759"/>
<dbReference type="GeneID" id="41997604"/>
<sequence>MPTPKSTAEAIERWIGVCDSQHSAYLGDSDSTTRNLWKTDTRVSYIALSHRWSKHTPTLSRDNYHTYLRPRSDQVLPQSYQDVIAVCRAISIRYLWVDSLCIIQDDDGTEFRTEAPLMTDIYAGAFLTLTICWDTEDRSVFHECQPRSIPRPGRVASFLDENWVANNHTLSHESDFVLVQEIEPNDFQTCVNYAATNRRAWVVQERLLSRRILYLSKDQLYWECDDCVANQASPLGIHHVQKRESIPSLICEERDRPWSLTLETYTSCDLTYEEDRLVALAGLVKAISTSTGDTFFAGIWLETWM</sequence>
<dbReference type="EMBL" id="QKXC01000182">
    <property type="protein sequence ID" value="RBR13469.1"/>
    <property type="molecule type" value="Genomic_DNA"/>
</dbReference>
<protein>
    <recommendedName>
        <fullName evidence="1">Heterokaryon incompatibility domain-containing protein</fullName>
    </recommendedName>
</protein>